<dbReference type="SMART" id="SM00327">
    <property type="entry name" value="VWA"/>
    <property type="match status" value="1"/>
</dbReference>
<keyword evidence="10" id="KW-1185">Reference proteome</keyword>
<dbReference type="Gene3D" id="3.40.50.410">
    <property type="entry name" value="von Willebrand factor, type A domain"/>
    <property type="match status" value="1"/>
</dbReference>
<gene>
    <name evidence="9" type="ORF">ACFFJG_02495</name>
</gene>
<keyword evidence="4 6" id="KW-1133">Transmembrane helix</keyword>
<proteinExistence type="predicted"/>
<keyword evidence="3 6" id="KW-0812">Transmembrane</keyword>
<comment type="caution">
    <text evidence="9">The sequence shown here is derived from an EMBL/GenBank/DDBJ whole genome shotgun (WGS) entry which is preliminary data.</text>
</comment>
<dbReference type="InterPro" id="IPR018076">
    <property type="entry name" value="T2SS_GspF_dom"/>
</dbReference>
<evidence type="ECO:0000256" key="4">
    <source>
        <dbReference type="ARBA" id="ARBA00022989"/>
    </source>
</evidence>
<keyword evidence="2" id="KW-1003">Cell membrane</keyword>
<evidence type="ECO:0000313" key="10">
    <source>
        <dbReference type="Proteomes" id="UP001589698"/>
    </source>
</evidence>
<feature type="signal peptide" evidence="7">
    <location>
        <begin position="1"/>
        <end position="27"/>
    </location>
</feature>
<dbReference type="CDD" id="cd00198">
    <property type="entry name" value="vWFA"/>
    <property type="match status" value="1"/>
</dbReference>
<dbReference type="PROSITE" id="PS50234">
    <property type="entry name" value="VWFA"/>
    <property type="match status" value="1"/>
</dbReference>
<dbReference type="EMBL" id="JBHLXH010000001">
    <property type="protein sequence ID" value="MFC0221337.1"/>
    <property type="molecule type" value="Genomic_DNA"/>
</dbReference>
<feature type="transmembrane region" description="Helical" evidence="6">
    <location>
        <begin position="603"/>
        <end position="624"/>
    </location>
</feature>
<evidence type="ECO:0000256" key="1">
    <source>
        <dbReference type="ARBA" id="ARBA00004651"/>
    </source>
</evidence>
<reference evidence="9 10" key="1">
    <citation type="submission" date="2024-09" db="EMBL/GenBank/DDBJ databases">
        <authorList>
            <person name="Sun Q."/>
            <person name="Mori K."/>
        </authorList>
    </citation>
    <scope>NUCLEOTIDE SEQUENCE [LARGE SCALE GENOMIC DNA]</scope>
    <source>
        <strain evidence="9 10">CCM 8654</strain>
    </source>
</reference>
<dbReference type="Proteomes" id="UP001589698">
    <property type="component" value="Unassembled WGS sequence"/>
</dbReference>
<sequence length="631" mass="65231">MRTLSRAVAGGLAASLLTLSLGGPALADDEVTIDHVGTDRGTVSLLVSTDGVPDGTPVDPDKVYVELNGSAVESTSKLVDAGDIDRSTVIVLDASKSMRGKGKFGAATTAINAFLDSAPADVKIGLVAFAGKVTTTVSPTVDHADVREALGKITLAPGTAVYDGIEEGVTLLTGDGARNLLVLSDGADTGSDTTVDVATNDATTAGVVVDVVSLVSGADSDALGSVATDTGGSIIPADPAALTSVFNERAAALDQQLLVTFTAPYGSGEDANIDVVVDAGGTQYHDTAFATLGPGFEVPDVVESGRALIGNKGMLLGAGALAIGLFGLLAIVLIGAGDNRSQSVKQLEAYFNGTGVGNDKKRKKTSPSDLKGSAVQVANKVVSDDLANRIAKRLSGAGSALTPSEWVLVHAGIAFGAGILGLLVGGFAMSILFLLLGIVLPWVYLKFRHGRRLNKFNAQLAQTLGLMAGGLQAGLSLPQAVDTVVREGHEPMAGELRRALVEQRLGVDITDALDGVGERMESDDFSWVVMAIRIQREVGGNLAEILHTVADTLREREYLRRQVKALSAEGRLSGYILVGLPPLIFFYMTVANPEYAKVLYTTVTGYIILGVALFLLSLGSFAMAKLATVEV</sequence>
<evidence type="ECO:0000259" key="8">
    <source>
        <dbReference type="PROSITE" id="PS50234"/>
    </source>
</evidence>
<evidence type="ECO:0000313" key="9">
    <source>
        <dbReference type="EMBL" id="MFC0221337.1"/>
    </source>
</evidence>
<evidence type="ECO:0000256" key="2">
    <source>
        <dbReference type="ARBA" id="ARBA00022475"/>
    </source>
</evidence>
<dbReference type="InterPro" id="IPR042094">
    <property type="entry name" value="T2SS_GspF_sf"/>
</dbReference>
<name>A0ABV6DX72_9ACTN</name>
<dbReference type="InterPro" id="IPR002035">
    <property type="entry name" value="VWF_A"/>
</dbReference>
<keyword evidence="7" id="KW-0732">Signal</keyword>
<dbReference type="SUPFAM" id="SSF53300">
    <property type="entry name" value="vWA-like"/>
    <property type="match status" value="1"/>
</dbReference>
<dbReference type="PANTHER" id="PTHR35007:SF1">
    <property type="entry name" value="PILUS ASSEMBLY PROTEIN"/>
    <property type="match status" value="1"/>
</dbReference>
<accession>A0ABV6DX72</accession>
<protein>
    <submittedName>
        <fullName evidence="9">Type II secretion system F family protein</fullName>
    </submittedName>
</protein>
<dbReference type="Pfam" id="PF00482">
    <property type="entry name" value="T2SSF"/>
    <property type="match status" value="1"/>
</dbReference>
<dbReference type="Pfam" id="PF13519">
    <property type="entry name" value="VWA_2"/>
    <property type="match status" value="1"/>
</dbReference>
<feature type="chain" id="PRO_5046279387" evidence="7">
    <location>
        <begin position="28"/>
        <end position="631"/>
    </location>
</feature>
<dbReference type="InterPro" id="IPR036465">
    <property type="entry name" value="vWFA_dom_sf"/>
</dbReference>
<organism evidence="9 10">
    <name type="scientific">Nocardioides zeicaulis</name>
    <dbReference type="NCBI Taxonomy" id="1776857"/>
    <lineage>
        <taxon>Bacteria</taxon>
        <taxon>Bacillati</taxon>
        <taxon>Actinomycetota</taxon>
        <taxon>Actinomycetes</taxon>
        <taxon>Propionibacteriales</taxon>
        <taxon>Nocardioidaceae</taxon>
        <taxon>Nocardioides</taxon>
    </lineage>
</organism>
<dbReference type="RefSeq" id="WP_378517031.1">
    <property type="nucleotide sequence ID" value="NZ_CBCSDI010000015.1"/>
</dbReference>
<evidence type="ECO:0000256" key="7">
    <source>
        <dbReference type="SAM" id="SignalP"/>
    </source>
</evidence>
<comment type="subcellular location">
    <subcellularLocation>
        <location evidence="1">Cell membrane</location>
        <topology evidence="1">Multi-pass membrane protein</topology>
    </subcellularLocation>
</comment>
<dbReference type="Gene3D" id="1.20.81.30">
    <property type="entry name" value="Type II secretion system (T2SS), domain F"/>
    <property type="match status" value="1"/>
</dbReference>
<feature type="transmembrane region" description="Helical" evidence="6">
    <location>
        <begin position="400"/>
        <end position="420"/>
    </location>
</feature>
<dbReference type="PANTHER" id="PTHR35007">
    <property type="entry name" value="INTEGRAL MEMBRANE PROTEIN-RELATED"/>
    <property type="match status" value="1"/>
</dbReference>
<feature type="transmembrane region" description="Helical" evidence="6">
    <location>
        <begin position="314"/>
        <end position="336"/>
    </location>
</feature>
<evidence type="ECO:0000256" key="6">
    <source>
        <dbReference type="SAM" id="Phobius"/>
    </source>
</evidence>
<evidence type="ECO:0000256" key="3">
    <source>
        <dbReference type="ARBA" id="ARBA00022692"/>
    </source>
</evidence>
<keyword evidence="5 6" id="KW-0472">Membrane</keyword>
<feature type="transmembrane region" description="Helical" evidence="6">
    <location>
        <begin position="426"/>
        <end position="445"/>
    </location>
</feature>
<feature type="transmembrane region" description="Helical" evidence="6">
    <location>
        <begin position="572"/>
        <end position="591"/>
    </location>
</feature>
<feature type="domain" description="VWFA" evidence="8">
    <location>
        <begin position="87"/>
        <end position="261"/>
    </location>
</feature>
<evidence type="ECO:0000256" key="5">
    <source>
        <dbReference type="ARBA" id="ARBA00023136"/>
    </source>
</evidence>